<dbReference type="InterPro" id="IPR029061">
    <property type="entry name" value="THDP-binding"/>
</dbReference>
<protein>
    <submittedName>
        <fullName evidence="5">Transketolase</fullName>
    </submittedName>
</protein>
<accession>A0A0V8QAH8</accession>
<keyword evidence="6" id="KW-1185">Reference proteome</keyword>
<dbReference type="STRING" id="290052.ASU35_15735"/>
<evidence type="ECO:0000256" key="1">
    <source>
        <dbReference type="ARBA" id="ARBA00001964"/>
    </source>
</evidence>
<dbReference type="AlphaFoldDB" id="A0A0V8QAH8"/>
<reference evidence="5 6" key="1">
    <citation type="submission" date="2015-11" db="EMBL/GenBank/DDBJ databases">
        <title>Butyribacter intestini gen. nov., sp. nov., a butyric acid-producing bacterium of the family Lachnospiraceae isolated from the human faeces.</title>
        <authorList>
            <person name="Zou Y."/>
            <person name="Xue W."/>
            <person name="Luo G."/>
            <person name="Lv M."/>
        </authorList>
    </citation>
    <scope>NUCLEOTIDE SEQUENCE [LARGE SCALE GENOMIC DNA]</scope>
    <source>
        <strain evidence="5 6">ACET-33324</strain>
    </source>
</reference>
<dbReference type="PANTHER" id="PTHR43825:SF1">
    <property type="entry name" value="TRANSKETOLASE-LIKE PYRIMIDINE-BINDING DOMAIN-CONTAINING PROTEIN"/>
    <property type="match status" value="1"/>
</dbReference>
<dbReference type="FunFam" id="3.40.50.970:FF:000129">
    <property type="entry name" value="Transketolase"/>
    <property type="match status" value="1"/>
</dbReference>
<dbReference type="InterPro" id="IPR033248">
    <property type="entry name" value="Transketolase_C"/>
</dbReference>
<dbReference type="SMART" id="SM00861">
    <property type="entry name" value="Transket_pyr"/>
    <property type="match status" value="1"/>
</dbReference>
<proteinExistence type="inferred from homology"/>
<dbReference type="RefSeq" id="WP_058354169.1">
    <property type="nucleotide sequence ID" value="NZ_CABMMD010000209.1"/>
</dbReference>
<dbReference type="Gene3D" id="3.40.50.920">
    <property type="match status" value="1"/>
</dbReference>
<dbReference type="Pfam" id="PF02779">
    <property type="entry name" value="Transket_pyr"/>
    <property type="match status" value="1"/>
</dbReference>
<dbReference type="EMBL" id="LNAM01000209">
    <property type="protein sequence ID" value="KSV57589.1"/>
    <property type="molecule type" value="Genomic_DNA"/>
</dbReference>
<dbReference type="SUPFAM" id="SSF52518">
    <property type="entry name" value="Thiamin diphosphate-binding fold (THDP-binding)"/>
    <property type="match status" value="1"/>
</dbReference>
<dbReference type="InterPro" id="IPR005475">
    <property type="entry name" value="Transketolase-like_Pyr-bd"/>
</dbReference>
<feature type="domain" description="Transketolase-like pyrimidine-binding" evidence="4">
    <location>
        <begin position="5"/>
        <end position="170"/>
    </location>
</feature>
<gene>
    <name evidence="5" type="ORF">ASU35_15735</name>
</gene>
<dbReference type="Pfam" id="PF02780">
    <property type="entry name" value="Transketolase_C"/>
    <property type="match status" value="1"/>
</dbReference>
<comment type="cofactor">
    <cofactor evidence="1">
        <name>thiamine diphosphate</name>
        <dbReference type="ChEBI" id="CHEBI:58937"/>
    </cofactor>
</comment>
<dbReference type="OrthoDB" id="8732661at2"/>
<dbReference type="Proteomes" id="UP000054874">
    <property type="component" value="Unassembled WGS sequence"/>
</dbReference>
<keyword evidence="3" id="KW-0786">Thiamine pyrophosphate</keyword>
<evidence type="ECO:0000256" key="3">
    <source>
        <dbReference type="ARBA" id="ARBA00023052"/>
    </source>
</evidence>
<dbReference type="InterPro" id="IPR051157">
    <property type="entry name" value="PDH/Transketolase"/>
</dbReference>
<name>A0A0V8QAH8_9FIRM</name>
<dbReference type="CDD" id="cd07033">
    <property type="entry name" value="TPP_PYR_DXS_TK_like"/>
    <property type="match status" value="1"/>
</dbReference>
<dbReference type="SUPFAM" id="SSF52922">
    <property type="entry name" value="TK C-terminal domain-like"/>
    <property type="match status" value="1"/>
</dbReference>
<evidence type="ECO:0000259" key="4">
    <source>
        <dbReference type="SMART" id="SM00861"/>
    </source>
</evidence>
<evidence type="ECO:0000313" key="6">
    <source>
        <dbReference type="Proteomes" id="UP000054874"/>
    </source>
</evidence>
<sequence>MAEKIAIRDAYGEALKELGTVNSKVVGLEADVASSTKSSIFGKAFPDRYFNVGISEINMVSMAAGFAREGFIPFVNTFAVFMTTRGADPIQSLIAYDKLNVKLAGTYCGLSDSYDGASHQAITDLAFVRSIPGVTVVTVADAVETKKAVFAAAEYEGPVYLRLSRAAAPVYYKEDMEFQIGKGILVKEGSDVTIITTGTVLHKALEAADILDKEGISATVVDMHTIKPIDEELIKDCAKKTGAIVTVEEHSVYGGLGSAVAEVLCQNCPVPMEQIGATDFAESGDYEQLLEKYGYSGSAIAEKCKKVITRKNGGN</sequence>
<dbReference type="Gene3D" id="3.40.50.970">
    <property type="match status" value="1"/>
</dbReference>
<comment type="similarity">
    <text evidence="2">Belongs to the transketolase family.</text>
</comment>
<evidence type="ECO:0000256" key="2">
    <source>
        <dbReference type="ARBA" id="ARBA00007131"/>
    </source>
</evidence>
<dbReference type="InterPro" id="IPR009014">
    <property type="entry name" value="Transketo_C/PFOR_II"/>
</dbReference>
<comment type="caution">
    <text evidence="5">The sequence shown here is derived from an EMBL/GenBank/DDBJ whole genome shotgun (WGS) entry which is preliminary data.</text>
</comment>
<organism evidence="5 6">
    <name type="scientific">Acetivibrio ethanolgignens</name>
    <dbReference type="NCBI Taxonomy" id="290052"/>
    <lineage>
        <taxon>Bacteria</taxon>
        <taxon>Bacillati</taxon>
        <taxon>Bacillota</taxon>
        <taxon>Clostridia</taxon>
        <taxon>Eubacteriales</taxon>
        <taxon>Oscillospiraceae</taxon>
        <taxon>Acetivibrio</taxon>
    </lineage>
</organism>
<dbReference type="PANTHER" id="PTHR43825">
    <property type="entry name" value="PYRUVATE DEHYDROGENASE E1 COMPONENT"/>
    <property type="match status" value="1"/>
</dbReference>
<evidence type="ECO:0000313" key="5">
    <source>
        <dbReference type="EMBL" id="KSV57589.1"/>
    </source>
</evidence>